<dbReference type="Proteomes" id="UP000254875">
    <property type="component" value="Unassembled WGS sequence"/>
</dbReference>
<name>A0A370MWH3_9BURK</name>
<evidence type="ECO:0000313" key="1">
    <source>
        <dbReference type="EMBL" id="RDJ97656.1"/>
    </source>
</evidence>
<protein>
    <recommendedName>
        <fullName evidence="3">DUF2591 domain-containing protein</fullName>
    </recommendedName>
</protein>
<comment type="caution">
    <text evidence="1">The sequence shown here is derived from an EMBL/GenBank/DDBJ whole genome shotgun (WGS) entry which is preliminary data.</text>
</comment>
<evidence type="ECO:0008006" key="3">
    <source>
        <dbReference type="Google" id="ProtNLM"/>
    </source>
</evidence>
<dbReference type="Pfam" id="PF10765">
    <property type="entry name" value="Phage_P22_NinX"/>
    <property type="match status" value="1"/>
</dbReference>
<gene>
    <name evidence="1" type="ORF">DLM46_36815</name>
</gene>
<keyword evidence="2" id="KW-1185">Reference proteome</keyword>
<dbReference type="OrthoDB" id="8564427at2"/>
<dbReference type="AlphaFoldDB" id="A0A370MWH3"/>
<dbReference type="RefSeq" id="WP_115109547.1">
    <property type="nucleotide sequence ID" value="NZ_QHKS01000049.1"/>
</dbReference>
<organism evidence="1 2">
    <name type="scientific">Paraburkholderia lacunae</name>
    <dbReference type="NCBI Taxonomy" id="2211104"/>
    <lineage>
        <taxon>Bacteria</taxon>
        <taxon>Pseudomonadati</taxon>
        <taxon>Pseudomonadota</taxon>
        <taxon>Betaproteobacteria</taxon>
        <taxon>Burkholderiales</taxon>
        <taxon>Burkholderiaceae</taxon>
        <taxon>Paraburkholderia</taxon>
    </lineage>
</organism>
<dbReference type="EMBL" id="QHKS01000049">
    <property type="protein sequence ID" value="RDJ97656.1"/>
    <property type="molecule type" value="Genomic_DNA"/>
</dbReference>
<evidence type="ECO:0000313" key="2">
    <source>
        <dbReference type="Proteomes" id="UP000254875"/>
    </source>
</evidence>
<dbReference type="InterPro" id="IPR019701">
    <property type="entry name" value="Phage_P22_NinX"/>
</dbReference>
<reference evidence="2" key="1">
    <citation type="submission" date="2018-05" db="EMBL/GenBank/DDBJ databases">
        <authorList>
            <person name="Feng T."/>
        </authorList>
    </citation>
    <scope>NUCLEOTIDE SEQUENCE [LARGE SCALE GENOMIC DNA]</scope>
    <source>
        <strain evidence="2">S27</strain>
    </source>
</reference>
<sequence>MKVAELEGVLLDYWVARAEDLLHPHIDDGLCWVEKPACDGDPAGTLDTAFTPASDWAVGGPIIEREDYCLPRVNTNVGTLHHGGYAASTPAGFCFYGKTPLIAAMRAYVADKFGEEVPDEATTGTKPE</sequence>
<proteinExistence type="predicted"/>
<accession>A0A370MWH3</accession>